<dbReference type="EMBL" id="CP020335">
    <property type="protein sequence ID" value="QXF32452.1"/>
    <property type="molecule type" value="Genomic_DNA"/>
</dbReference>
<proteinExistence type="predicted"/>
<keyword evidence="2" id="KW-1185">Reference proteome</keyword>
<dbReference type="Proteomes" id="UP000693715">
    <property type="component" value="Chromosome"/>
</dbReference>
<organism evidence="1 2">
    <name type="scientific">Photorhabdus akhurstii</name>
    <dbReference type="NCBI Taxonomy" id="171438"/>
    <lineage>
        <taxon>Bacteria</taxon>
        <taxon>Pseudomonadati</taxon>
        <taxon>Pseudomonadota</taxon>
        <taxon>Gammaproteobacteria</taxon>
        <taxon>Enterobacterales</taxon>
        <taxon>Morganellaceae</taxon>
        <taxon>Photorhabdus</taxon>
    </lineage>
</organism>
<gene>
    <name evidence="1" type="ORF">B0X70_04255</name>
</gene>
<evidence type="ECO:0000313" key="2">
    <source>
        <dbReference type="Proteomes" id="UP000693715"/>
    </source>
</evidence>
<reference evidence="1 2" key="1">
    <citation type="submission" date="2017-03" db="EMBL/GenBank/DDBJ databases">
        <title>Genome comparison of Photorhabdus luminescens strain 0813-124 phase variants.</title>
        <authorList>
            <person name="Chien C.-C."/>
            <person name="Chen W.-J."/>
            <person name="Shih M.-C."/>
            <person name="Hsieh F.-C."/>
        </authorList>
    </citation>
    <scope>NUCLEOTIDE SEQUENCE [LARGE SCALE GENOMIC DNA]</scope>
    <source>
        <strain evidence="1 2">0813-124 phase II</strain>
    </source>
</reference>
<protein>
    <recommendedName>
        <fullName evidence="3">Type VI secretion system baseplate subunit TssF</fullName>
    </recommendedName>
</protein>
<dbReference type="PANTHER" id="PTHR35370:SF1">
    <property type="entry name" value="TYPE VI SECRETION SYSTEM COMPONENT TSSF1"/>
    <property type="match status" value="1"/>
</dbReference>
<sequence>MMNKKESLFLQELQYIRQLAQEVAKENPHLADFLSEGAGDPDIERVMQGFALSAARIREKIEDEFPELTLGMMAHIWPYAMCPVLPTSIVQFSPVGKHHLAALTLPEGTLVSAGEGEEEIRFETCCPLHIEPLTVIDRQLNATPEYSEITLTLQCSENTSEWLSQPLHFFLGSDRLQAAELALWLDFHLCDVFLRTQDETIRLDSSYPVPALWGTARQVAILPAQKTTPYSILQLMTEYYYLPHVHDFVTIDIKKGRRLVELNADRTFELIFRFDGHLMLNDISQTFLLDCVPVRHLEPMSAKISVNSEANHYQIPLDSTKRLFKLNHIYTSTEPEQERGQPYRYLPIKEFIPTAHFLPDAEFLYYYQLRTECDMSQRTLQHLHFFDCNGKPADNLPPHSILCQFTGYRTQAANLGIGAINQLGENASGLKVSNITPVSACHPPITEDKEDRSNWTIISFLSMSPWMAFHTDSLKNLINMFDFSYDQSLSKRIQEHIDGIVRLDNIPIDRLDKGIPVRGHQLVLTLNPDCYANQGEMHQFSLVVSRLMTLFISMRAFVMMKVIDGQTGEILWDFHHMMFGLRTYL</sequence>
<accession>A0ABX8LQ71</accession>
<dbReference type="Pfam" id="PF05947">
    <property type="entry name" value="T6SS_TssF"/>
    <property type="match status" value="1"/>
</dbReference>
<name>A0ABX8LQ71_9GAMM</name>
<evidence type="ECO:0008006" key="3">
    <source>
        <dbReference type="Google" id="ProtNLM"/>
    </source>
</evidence>
<dbReference type="InterPro" id="IPR010272">
    <property type="entry name" value="T6SS_TssF"/>
</dbReference>
<evidence type="ECO:0000313" key="1">
    <source>
        <dbReference type="EMBL" id="QXF32452.1"/>
    </source>
</evidence>
<dbReference type="PANTHER" id="PTHR35370">
    <property type="entry name" value="CYTOPLASMIC PROTEIN-RELATED-RELATED"/>
    <property type="match status" value="1"/>
</dbReference>